<evidence type="ECO:0000256" key="4">
    <source>
        <dbReference type="ARBA" id="ARBA00022729"/>
    </source>
</evidence>
<gene>
    <name evidence="11" type="ORF">WN944_023379</name>
</gene>
<dbReference type="EMBL" id="JBCGBO010000001">
    <property type="protein sequence ID" value="KAK9230411.1"/>
    <property type="molecule type" value="Genomic_DNA"/>
</dbReference>
<dbReference type="GO" id="GO:0080155">
    <property type="term" value="P:regulation of double fertilization forming a zygote and endosperm"/>
    <property type="evidence" value="ECO:0007669"/>
    <property type="project" value="UniProtKB-ARBA"/>
</dbReference>
<dbReference type="GO" id="GO:0009567">
    <property type="term" value="P:double fertilization forming a zygote and endosperm"/>
    <property type="evidence" value="ECO:0007669"/>
    <property type="project" value="InterPro"/>
</dbReference>
<evidence type="ECO:0000259" key="10">
    <source>
        <dbReference type="Pfam" id="PF05617"/>
    </source>
</evidence>
<evidence type="ECO:0000313" key="11">
    <source>
        <dbReference type="EMBL" id="KAK9230411.1"/>
    </source>
</evidence>
<feature type="chain" id="PRO_5043003037" description="Prolamin-like domain-containing protein" evidence="9">
    <location>
        <begin position="23"/>
        <end position="140"/>
    </location>
</feature>
<feature type="domain" description="Prolamin-like" evidence="10">
    <location>
        <begin position="32"/>
        <end position="98"/>
    </location>
</feature>
<sequence>MALKNLLLFLVLALCLMAQATAARNLADQATDCVKALGEFVSCTNLTVQFFLIGKADIANCCRAIDDIIKSKCIWPAPLISLGYTPEQISNMLKAYCDAIASSLSVPTPLTLGLFNAKIIIHSNTTISAITEITIPQSTS</sequence>
<keyword evidence="6" id="KW-0968">Cytoplasmic vesicle</keyword>
<keyword evidence="5" id="KW-0278">Fertilization</keyword>
<dbReference type="Pfam" id="PF05617">
    <property type="entry name" value="Prolamin_like"/>
    <property type="match status" value="1"/>
</dbReference>
<dbReference type="GO" id="GO:2000008">
    <property type="term" value="P:regulation of protein localization to cell surface"/>
    <property type="evidence" value="ECO:0007669"/>
    <property type="project" value="UniProtKB-ARBA"/>
</dbReference>
<comment type="subcellular location">
    <subcellularLocation>
        <location evidence="1">Cytoplasmic vesicle</location>
    </subcellularLocation>
    <subcellularLocation>
        <location evidence="2">Secreted</location>
    </subcellularLocation>
</comment>
<evidence type="ECO:0000256" key="9">
    <source>
        <dbReference type="SAM" id="SignalP"/>
    </source>
</evidence>
<accession>A0AAP0N2S2</accession>
<dbReference type="Proteomes" id="UP001428341">
    <property type="component" value="Unassembled WGS sequence"/>
</dbReference>
<dbReference type="InterPro" id="IPR008502">
    <property type="entry name" value="Prolamin-like"/>
</dbReference>
<dbReference type="PANTHER" id="PTHR35293:SF10">
    <property type="entry name" value="EGG CELL-SECRETED PROTEIN 1.2-RELATED"/>
    <property type="match status" value="1"/>
</dbReference>
<name>A0AAP0N2S2_9ROSI</name>
<proteinExistence type="inferred from homology"/>
<dbReference type="AlphaFoldDB" id="A0AAP0N2S2"/>
<organism evidence="11 12">
    <name type="scientific">Citrus x changshan-huyou</name>
    <dbReference type="NCBI Taxonomy" id="2935761"/>
    <lineage>
        <taxon>Eukaryota</taxon>
        <taxon>Viridiplantae</taxon>
        <taxon>Streptophyta</taxon>
        <taxon>Embryophyta</taxon>
        <taxon>Tracheophyta</taxon>
        <taxon>Spermatophyta</taxon>
        <taxon>Magnoliopsida</taxon>
        <taxon>eudicotyledons</taxon>
        <taxon>Gunneridae</taxon>
        <taxon>Pentapetalae</taxon>
        <taxon>rosids</taxon>
        <taxon>malvids</taxon>
        <taxon>Sapindales</taxon>
        <taxon>Rutaceae</taxon>
        <taxon>Aurantioideae</taxon>
        <taxon>Citrus</taxon>
    </lineage>
</organism>
<keyword evidence="3" id="KW-0964">Secreted</keyword>
<protein>
    <recommendedName>
        <fullName evidence="10">Prolamin-like domain-containing protein</fullName>
    </recommendedName>
</protein>
<feature type="signal peptide" evidence="9">
    <location>
        <begin position="1"/>
        <end position="22"/>
    </location>
</feature>
<keyword evidence="4 9" id="KW-0732">Signal</keyword>
<evidence type="ECO:0000313" key="12">
    <source>
        <dbReference type="Proteomes" id="UP001428341"/>
    </source>
</evidence>
<dbReference type="PANTHER" id="PTHR35293">
    <property type="entry name" value="EGG CELL-SECRETED PROTEIN 1.5"/>
    <property type="match status" value="1"/>
</dbReference>
<evidence type="ECO:0000256" key="2">
    <source>
        <dbReference type="ARBA" id="ARBA00004613"/>
    </source>
</evidence>
<reference evidence="11 12" key="1">
    <citation type="submission" date="2024-05" db="EMBL/GenBank/DDBJ databases">
        <title>Haplotype-resolved chromosome-level genome assembly of Huyou (Citrus changshanensis).</title>
        <authorList>
            <person name="Miao C."/>
            <person name="Chen W."/>
            <person name="Wu Y."/>
            <person name="Wang L."/>
            <person name="Zhao S."/>
            <person name="Grierson D."/>
            <person name="Xu C."/>
            <person name="Chen K."/>
        </authorList>
    </citation>
    <scope>NUCLEOTIDE SEQUENCE [LARGE SCALE GENOMIC DNA]</scope>
    <source>
        <strain evidence="11">01-14</strain>
        <tissue evidence="11">Leaf</tissue>
    </source>
</reference>
<evidence type="ECO:0000256" key="5">
    <source>
        <dbReference type="ARBA" id="ARBA00023279"/>
    </source>
</evidence>
<comment type="caution">
    <text evidence="11">The sequence shown here is derived from an EMBL/GenBank/DDBJ whole genome shotgun (WGS) entry which is preliminary data.</text>
</comment>
<comment type="similarity">
    <text evidence="8">Belongs to the plant egg cell-secreted peptide family.</text>
</comment>
<keyword evidence="12" id="KW-1185">Reference proteome</keyword>
<evidence type="ECO:0000256" key="1">
    <source>
        <dbReference type="ARBA" id="ARBA00004541"/>
    </source>
</evidence>
<evidence type="ECO:0000256" key="6">
    <source>
        <dbReference type="ARBA" id="ARBA00023329"/>
    </source>
</evidence>
<evidence type="ECO:0000256" key="8">
    <source>
        <dbReference type="ARBA" id="ARBA00034484"/>
    </source>
</evidence>
<dbReference type="GO" id="GO:0005576">
    <property type="term" value="C:extracellular region"/>
    <property type="evidence" value="ECO:0007669"/>
    <property type="project" value="UniProtKB-SubCell"/>
</dbReference>
<evidence type="ECO:0000256" key="7">
    <source>
        <dbReference type="ARBA" id="ARBA00034457"/>
    </source>
</evidence>
<dbReference type="InterPro" id="IPR044711">
    <property type="entry name" value="EC11-15"/>
</dbReference>
<dbReference type="GO" id="GO:0031410">
    <property type="term" value="C:cytoplasmic vesicle"/>
    <property type="evidence" value="ECO:0007669"/>
    <property type="project" value="UniProtKB-SubCell"/>
</dbReference>
<evidence type="ECO:0000256" key="3">
    <source>
        <dbReference type="ARBA" id="ARBA00022525"/>
    </source>
</evidence>
<comment type="function">
    <text evidence="7">Involved in the regulation of gamete interactions during the double fertilization and to prevent multiple-pollen tube attraction; mediates the redistribution of the gamete fusogen HAP2/GCS1 to the cell surface after secretion upon sperm arrival.</text>
</comment>